<accession>F2E857</accession>
<dbReference type="EMBL" id="AK372331">
    <property type="protein sequence ID" value="BAK03529.1"/>
    <property type="molecule type" value="mRNA"/>
</dbReference>
<evidence type="ECO:0000313" key="1">
    <source>
        <dbReference type="EMBL" id="BAK03529.1"/>
    </source>
</evidence>
<dbReference type="GeneID" id="123443668"/>
<dbReference type="KEGG" id="hvg:123443668"/>
<sequence>MTAAGLGREQIHHLPRSLSISAHEEAAGGGAQLGVAGRRRRRGADASQGSGLARLRFIVSAAASASTLLHIAACVLKQGQATCLMQLSNLSNIVFKINLC</sequence>
<protein>
    <submittedName>
        <fullName evidence="1">Predicted protein</fullName>
    </submittedName>
</protein>
<proteinExistence type="evidence at transcript level"/>
<dbReference type="AlphaFoldDB" id="F2E857"/>
<organism evidence="1">
    <name type="scientific">Hordeum vulgare subsp. vulgare</name>
    <name type="common">Domesticated barley</name>
    <dbReference type="NCBI Taxonomy" id="112509"/>
    <lineage>
        <taxon>Eukaryota</taxon>
        <taxon>Viridiplantae</taxon>
        <taxon>Streptophyta</taxon>
        <taxon>Embryophyta</taxon>
        <taxon>Tracheophyta</taxon>
        <taxon>Spermatophyta</taxon>
        <taxon>Magnoliopsida</taxon>
        <taxon>Liliopsida</taxon>
        <taxon>Poales</taxon>
        <taxon>Poaceae</taxon>
        <taxon>BOP clade</taxon>
        <taxon>Pooideae</taxon>
        <taxon>Triticodae</taxon>
        <taxon>Triticeae</taxon>
        <taxon>Hordeinae</taxon>
        <taxon>Hordeum</taxon>
    </lineage>
</organism>
<dbReference type="RefSeq" id="XP_044976098.1">
    <property type="nucleotide sequence ID" value="XM_045120163.1"/>
</dbReference>
<reference evidence="1" key="1">
    <citation type="journal article" date="2011" name="Plant Physiol.">
        <title>Comprehensive sequence analysis of 24,783 barley full-length cDNAs derived from 12 clone libraries.</title>
        <authorList>
            <person name="Matsumoto T."/>
            <person name="Tanaka T."/>
            <person name="Sakai H."/>
            <person name="Amano N."/>
            <person name="Kanamori H."/>
            <person name="Kurita K."/>
            <person name="Kikuta A."/>
            <person name="Kamiya K."/>
            <person name="Yamamoto M."/>
            <person name="Ikawa H."/>
            <person name="Fujii N."/>
            <person name="Hori K."/>
            <person name="Itoh T."/>
            <person name="Sato K."/>
        </authorList>
    </citation>
    <scope>NUCLEOTIDE SEQUENCE</scope>
</reference>
<dbReference type="ExpressionAtlas" id="F2E857">
    <property type="expression patterns" value="baseline"/>
</dbReference>
<name>F2E857_HORVV</name>